<dbReference type="Gene3D" id="3.20.20.80">
    <property type="entry name" value="Glycosidases"/>
    <property type="match status" value="1"/>
</dbReference>
<evidence type="ECO:0000313" key="10">
    <source>
        <dbReference type="Proteomes" id="UP000622604"/>
    </source>
</evidence>
<dbReference type="Pfam" id="PF02837">
    <property type="entry name" value="Glyco_hydro_2_N"/>
    <property type="match status" value="1"/>
</dbReference>
<dbReference type="SUPFAM" id="SSF49303">
    <property type="entry name" value="beta-Galactosidase/glucuronidase domain"/>
    <property type="match status" value="1"/>
</dbReference>
<feature type="domain" description="Glycoside hydrolase family 2 catalytic" evidence="5">
    <location>
        <begin position="335"/>
        <end position="469"/>
    </location>
</feature>
<reference evidence="9" key="2">
    <citation type="submission" date="2020-09" db="EMBL/GenBank/DDBJ databases">
        <authorList>
            <person name="Sun Q."/>
            <person name="Kim S."/>
        </authorList>
    </citation>
    <scope>NUCLEOTIDE SEQUENCE</scope>
    <source>
        <strain evidence="9">KCTC 32337</strain>
    </source>
</reference>
<evidence type="ECO:0000259" key="5">
    <source>
        <dbReference type="Pfam" id="PF02836"/>
    </source>
</evidence>
<dbReference type="InterPro" id="IPR006102">
    <property type="entry name" value="Ig-like_GH2"/>
</dbReference>
<feature type="domain" description="Glycoside hydrolase family 2" evidence="8">
    <location>
        <begin position="770"/>
        <end position="871"/>
    </location>
</feature>
<dbReference type="Proteomes" id="UP000622604">
    <property type="component" value="Unassembled WGS sequence"/>
</dbReference>
<evidence type="ECO:0000256" key="2">
    <source>
        <dbReference type="ARBA" id="ARBA00022801"/>
    </source>
</evidence>
<dbReference type="InterPro" id="IPR017853">
    <property type="entry name" value="GH"/>
</dbReference>
<dbReference type="InterPro" id="IPR006103">
    <property type="entry name" value="Glyco_hydro_2_cat"/>
</dbReference>
<dbReference type="Gene3D" id="2.60.40.10">
    <property type="entry name" value="Immunoglobulins"/>
    <property type="match status" value="3"/>
</dbReference>
<dbReference type="Pfam" id="PF00703">
    <property type="entry name" value="Glyco_hydro_2"/>
    <property type="match status" value="1"/>
</dbReference>
<dbReference type="SUPFAM" id="SSF51445">
    <property type="entry name" value="(Trans)glycosidases"/>
    <property type="match status" value="1"/>
</dbReference>
<accession>A0A8H9I8J1</accession>
<keyword evidence="2" id="KW-0378">Hydrolase</keyword>
<protein>
    <submittedName>
        <fullName evidence="9">Beta-galactosidase</fullName>
    </submittedName>
</protein>
<evidence type="ECO:0000259" key="7">
    <source>
        <dbReference type="Pfam" id="PF16355"/>
    </source>
</evidence>
<dbReference type="RefSeq" id="WP_191865697.1">
    <property type="nucleotide sequence ID" value="NZ_BMZC01000004.1"/>
</dbReference>
<feature type="domain" description="DUF4982" evidence="7">
    <location>
        <begin position="703"/>
        <end position="752"/>
    </location>
</feature>
<dbReference type="EMBL" id="BMZC01000004">
    <property type="protein sequence ID" value="GGZ58597.1"/>
    <property type="molecule type" value="Genomic_DNA"/>
</dbReference>
<dbReference type="Pfam" id="PF18565">
    <property type="entry name" value="Glyco_hydro2_C5"/>
    <property type="match status" value="1"/>
</dbReference>
<dbReference type="Gene3D" id="2.60.120.260">
    <property type="entry name" value="Galactose-binding domain-like"/>
    <property type="match status" value="1"/>
</dbReference>
<dbReference type="InterPro" id="IPR013783">
    <property type="entry name" value="Ig-like_fold"/>
</dbReference>
<comment type="caution">
    <text evidence="9">The sequence shown here is derived from an EMBL/GenBank/DDBJ whole genome shotgun (WGS) entry which is preliminary data.</text>
</comment>
<dbReference type="Pfam" id="PF02836">
    <property type="entry name" value="Glyco_hydro_2_C"/>
    <property type="match status" value="1"/>
</dbReference>
<dbReference type="Pfam" id="PF16355">
    <property type="entry name" value="DUF4982"/>
    <property type="match status" value="1"/>
</dbReference>
<proteinExistence type="inferred from homology"/>
<dbReference type="InterPro" id="IPR051913">
    <property type="entry name" value="GH2_Domain-Containing"/>
</dbReference>
<dbReference type="InterPro" id="IPR006104">
    <property type="entry name" value="Glyco_hydro_2_N"/>
</dbReference>
<evidence type="ECO:0000256" key="1">
    <source>
        <dbReference type="ARBA" id="ARBA00007401"/>
    </source>
</evidence>
<dbReference type="InterPro" id="IPR006101">
    <property type="entry name" value="Glyco_hydro_2"/>
</dbReference>
<dbReference type="SUPFAM" id="SSF49785">
    <property type="entry name" value="Galactose-binding domain-like"/>
    <property type="match status" value="1"/>
</dbReference>
<sequence length="876" mass="98896">MDFVVTGRIKIFLNTLVSLLILGCAPHQSSSNQSVPVDDKALSIAVNKHSQDHQRVERDFNRDWLFSLSDNTQYSNTNFDDSAWRTLNLPHDWSVELAFDKQKGDGATGYLPGGVGWYRKHFTTPSNSSDQPKAQQRHFVYFDGVYNRSDVYLNGQKLGAQEYGYTPFYYDVTDVLAPEGEDNVIAVRVNHSRYIDSRWYTGSGIYRNVEFITTGALHIPIWGSYVLTPSITDSNAHVVLATKIANAQAQSAQFTVQSYIENAQQQVVAKHEQVHQLAANSTLTANQEMNIARPIRWDINNPYQYTVVSRILQNDRVIDEYRTPFGIRELRFDADKGFFLNGRSLKIKGVNLHHDAGLVGSAVPDDVWRRRLLKLKEAGVNAIRVAHNPSSQAFLDLCDELGLMVQVEIFDEWDNPKDKRLNQQERHSDDISRGYADIFARDAKHDLTAAVTRDRNHPSVIMWSIGNEIEWTYPRYAAATGYFDMNAGGNYFFNPPFITTEEITRRFHQSPEGEHVLAKTAKKLSEWVKALDTSRPVTANLILPSVSHISGYADALDVIGYSYRRVIYDYGHERYPDKMIMGTENVPQWHEWKAVMERDFIGGTFLWTGIDYLGEAHNQWPKKSSATGLLDLAGFDKPAYHLFKSLWNETPHLYLTTQTMPLSPYKLDDNGDVVEKKKDAWQQYVWGWHDVNHHWNYNKDTLVAIEVYTNCAEVELLVNGQSKGVKQLADFPDRIMKWAVPYTQGRVQAKGLGTCQTQDQLQSAANASQINLHADRQVLPADGYGVAHIELQLQDNQGRPVVLDEQTIQFDITGPVTVLGVDNGASDSLQPYRAEQVTTAKGRALLMLQSTLTPGEVTVTASSSGVKAASLHLTVK</sequence>
<dbReference type="InterPro" id="IPR036156">
    <property type="entry name" value="Beta-gal/glucu_dom_sf"/>
</dbReference>
<evidence type="ECO:0000259" key="8">
    <source>
        <dbReference type="Pfam" id="PF18565"/>
    </source>
</evidence>
<evidence type="ECO:0000256" key="3">
    <source>
        <dbReference type="ARBA" id="ARBA00023295"/>
    </source>
</evidence>
<feature type="domain" description="Glycosyl hydrolases family 2 sugar binding" evidence="6">
    <location>
        <begin position="114"/>
        <end position="213"/>
    </location>
</feature>
<organism evidence="9 10">
    <name type="scientific">Paraglaciecola chathamensis</name>
    <dbReference type="NCBI Taxonomy" id="368405"/>
    <lineage>
        <taxon>Bacteria</taxon>
        <taxon>Pseudomonadati</taxon>
        <taxon>Pseudomonadota</taxon>
        <taxon>Gammaproteobacteria</taxon>
        <taxon>Alteromonadales</taxon>
        <taxon>Alteromonadaceae</taxon>
        <taxon>Paraglaciecola</taxon>
    </lineage>
</organism>
<reference evidence="9" key="1">
    <citation type="journal article" date="2014" name="Int. J. Syst. Evol. Microbiol.">
        <title>Complete genome sequence of Corynebacterium casei LMG S-19264T (=DSM 44701T), isolated from a smear-ripened cheese.</title>
        <authorList>
            <consortium name="US DOE Joint Genome Institute (JGI-PGF)"/>
            <person name="Walter F."/>
            <person name="Albersmeier A."/>
            <person name="Kalinowski J."/>
            <person name="Ruckert C."/>
        </authorList>
    </citation>
    <scope>NUCLEOTIDE SEQUENCE</scope>
    <source>
        <strain evidence="9">KCTC 32337</strain>
    </source>
</reference>
<dbReference type="GO" id="GO:0005975">
    <property type="term" value="P:carbohydrate metabolic process"/>
    <property type="evidence" value="ECO:0007669"/>
    <property type="project" value="InterPro"/>
</dbReference>
<dbReference type="InterPro" id="IPR040605">
    <property type="entry name" value="Glyco_hydro2_dom5"/>
</dbReference>
<dbReference type="InterPro" id="IPR008979">
    <property type="entry name" value="Galactose-bd-like_sf"/>
</dbReference>
<gene>
    <name evidence="9" type="ORF">GCM10011274_15670</name>
</gene>
<comment type="similarity">
    <text evidence="1">Belongs to the glycosyl hydrolase 2 family.</text>
</comment>
<dbReference type="PANTHER" id="PTHR42732:SF1">
    <property type="entry name" value="BETA-MANNOSIDASE"/>
    <property type="match status" value="1"/>
</dbReference>
<dbReference type="InterPro" id="IPR023232">
    <property type="entry name" value="Glyco_hydro_2_AS"/>
</dbReference>
<keyword evidence="3" id="KW-0326">Glycosidase</keyword>
<evidence type="ECO:0000313" key="9">
    <source>
        <dbReference type="EMBL" id="GGZ58597.1"/>
    </source>
</evidence>
<dbReference type="PANTHER" id="PTHR42732">
    <property type="entry name" value="BETA-GALACTOSIDASE"/>
    <property type="match status" value="1"/>
</dbReference>
<name>A0A8H9I8J1_9ALTE</name>
<evidence type="ECO:0000259" key="6">
    <source>
        <dbReference type="Pfam" id="PF02837"/>
    </source>
</evidence>
<evidence type="ECO:0000259" key="4">
    <source>
        <dbReference type="Pfam" id="PF00703"/>
    </source>
</evidence>
<dbReference type="InterPro" id="IPR032311">
    <property type="entry name" value="DUF4982"/>
</dbReference>
<dbReference type="InterPro" id="IPR008964">
    <property type="entry name" value="Invasin/intimin_cell_adhesion"/>
</dbReference>
<dbReference type="SUPFAM" id="SSF49373">
    <property type="entry name" value="Invasin/intimin cell-adhesion fragments"/>
    <property type="match status" value="1"/>
</dbReference>
<dbReference type="AlphaFoldDB" id="A0A8H9I8J1"/>
<dbReference type="PRINTS" id="PR00132">
    <property type="entry name" value="GLHYDRLASE2"/>
</dbReference>
<dbReference type="PROSITE" id="PS00608">
    <property type="entry name" value="GLYCOSYL_HYDROL_F2_2"/>
    <property type="match status" value="1"/>
</dbReference>
<feature type="domain" description="Glycoside hydrolase family 2 immunoglobulin-like beta-sandwich" evidence="4">
    <location>
        <begin position="225"/>
        <end position="328"/>
    </location>
</feature>
<dbReference type="GO" id="GO:0004553">
    <property type="term" value="F:hydrolase activity, hydrolyzing O-glycosyl compounds"/>
    <property type="evidence" value="ECO:0007669"/>
    <property type="project" value="InterPro"/>
</dbReference>